<feature type="domain" description="Haem-binding" evidence="2">
    <location>
        <begin position="289"/>
        <end position="397"/>
    </location>
</feature>
<evidence type="ECO:0000313" key="3">
    <source>
        <dbReference type="EMBL" id="MDM7861346.1"/>
    </source>
</evidence>
<evidence type="ECO:0000313" key="4">
    <source>
        <dbReference type="Proteomes" id="UP001234343"/>
    </source>
</evidence>
<evidence type="ECO:0000256" key="1">
    <source>
        <dbReference type="SAM" id="Phobius"/>
    </source>
</evidence>
<feature type="transmembrane region" description="Helical" evidence="1">
    <location>
        <begin position="149"/>
        <end position="167"/>
    </location>
</feature>
<dbReference type="InterPro" id="IPR036909">
    <property type="entry name" value="Cyt_c-like_dom_sf"/>
</dbReference>
<dbReference type="EMBL" id="JAUCBP010000010">
    <property type="protein sequence ID" value="MDM7861346.1"/>
    <property type="molecule type" value="Genomic_DNA"/>
</dbReference>
<feature type="transmembrane region" description="Helical" evidence="1">
    <location>
        <begin position="120"/>
        <end position="137"/>
    </location>
</feature>
<organism evidence="3 4">
    <name type="scientific">Alteromonas arenosi</name>
    <dbReference type="NCBI Taxonomy" id="3055817"/>
    <lineage>
        <taxon>Bacteria</taxon>
        <taxon>Pseudomonadati</taxon>
        <taxon>Pseudomonadota</taxon>
        <taxon>Gammaproteobacteria</taxon>
        <taxon>Alteromonadales</taxon>
        <taxon>Alteromonadaceae</taxon>
        <taxon>Alteromonas/Salinimonas group</taxon>
        <taxon>Alteromonas</taxon>
    </lineage>
</organism>
<evidence type="ECO:0000259" key="2">
    <source>
        <dbReference type="SMART" id="SM01235"/>
    </source>
</evidence>
<keyword evidence="1" id="KW-1133">Transmembrane helix</keyword>
<feature type="transmembrane region" description="Helical" evidence="1">
    <location>
        <begin position="283"/>
        <end position="303"/>
    </location>
</feature>
<proteinExistence type="predicted"/>
<feature type="transmembrane region" description="Helical" evidence="1">
    <location>
        <begin position="252"/>
        <end position="271"/>
    </location>
</feature>
<dbReference type="Proteomes" id="UP001234343">
    <property type="component" value="Unassembled WGS sequence"/>
</dbReference>
<sequence>MQSYFFEIAHLVLRYFHVIAGIAWIGASFYFVWLDNNLQTPPQWKKDKGIRGDLWAIHGGGFYEVAKYQNGPEQMPSTLHWFKWEAYTTWITGMLLFSLMYYIGADAYLLDPAKSNIDKLRAIGSSMAFIAVGYAIYRGLCKTKLVDNGYAFTVVVIALLALATWGLDQLFTDRAVYIHIGALVGTCMAGNVYHVIMPGQRYMVAEVEAGRIPDPAPGLKAKQCSVHNNYATLPVIFIMLSNHFAYTYSHTYGWLVLIGLFIIGMWIRHFFNLKHQGVDKPQVLISGIAAFFALMLAIAPWHLMQTGESENTVAVTDAQAWQIIDKHCTECHSQSPRSAMFPTAPAGFVLDSIDEAKQGIQLIQARAIITQDMPLANLTQMTAEERAQLATWLKALEAQD</sequence>
<protein>
    <submittedName>
        <fullName evidence="3">Urate hydroxylase PuuD</fullName>
    </submittedName>
</protein>
<dbReference type="RefSeq" id="WP_289365787.1">
    <property type="nucleotide sequence ID" value="NZ_JAUCBP010000010.1"/>
</dbReference>
<comment type="caution">
    <text evidence="3">The sequence shown here is derived from an EMBL/GenBank/DDBJ whole genome shotgun (WGS) entry which is preliminary data.</text>
</comment>
<feature type="transmembrane region" description="Helical" evidence="1">
    <location>
        <begin position="87"/>
        <end position="108"/>
    </location>
</feature>
<dbReference type="SMART" id="SM01235">
    <property type="entry name" value="Haem_bd"/>
    <property type="match status" value="1"/>
</dbReference>
<reference evidence="3 4" key="1">
    <citation type="submission" date="2023-06" db="EMBL/GenBank/DDBJ databases">
        <title>Alteromonas sp. ASW11-36 isolated from intertidal sand.</title>
        <authorList>
            <person name="Li Y."/>
        </authorList>
    </citation>
    <scope>NUCLEOTIDE SEQUENCE [LARGE SCALE GENOMIC DNA]</scope>
    <source>
        <strain evidence="3 4">ASW11-36</strain>
    </source>
</reference>
<gene>
    <name evidence="3" type="ORF">QTP81_12135</name>
</gene>
<dbReference type="InterPro" id="IPR010389">
    <property type="entry name" value="Urate_ox_N"/>
</dbReference>
<accession>A0ABT7SYU8</accession>
<feature type="transmembrane region" description="Helical" evidence="1">
    <location>
        <begin position="12"/>
        <end position="33"/>
    </location>
</feature>
<dbReference type="Pfam" id="PF06181">
    <property type="entry name" value="Urate_ox_N"/>
    <property type="match status" value="1"/>
</dbReference>
<keyword evidence="1" id="KW-0472">Membrane</keyword>
<feature type="transmembrane region" description="Helical" evidence="1">
    <location>
        <begin position="176"/>
        <end position="196"/>
    </location>
</feature>
<dbReference type="InterPro" id="IPR025992">
    <property type="entry name" value="Haem-bd"/>
</dbReference>
<keyword evidence="4" id="KW-1185">Reference proteome</keyword>
<dbReference type="SUPFAM" id="SSF46626">
    <property type="entry name" value="Cytochrome c"/>
    <property type="match status" value="1"/>
</dbReference>
<name>A0ABT7SYU8_9ALTE</name>
<keyword evidence="1" id="KW-0812">Transmembrane</keyword>